<evidence type="ECO:0000256" key="1">
    <source>
        <dbReference type="ARBA" id="ARBA00000077"/>
    </source>
</evidence>
<dbReference type="EMBL" id="LHYJ01000014">
    <property type="protein sequence ID" value="KXB08451.1"/>
    <property type="molecule type" value="Genomic_DNA"/>
</dbReference>
<dbReference type="InterPro" id="IPR024567">
    <property type="entry name" value="RNase_HII/HIII_dom"/>
</dbReference>
<evidence type="ECO:0000256" key="5">
    <source>
        <dbReference type="ARBA" id="ARBA00022490"/>
    </source>
</evidence>
<comment type="cofactor">
    <cofactor evidence="2">
        <name>Mg(2+)</name>
        <dbReference type="ChEBI" id="CHEBI:18420"/>
    </cofactor>
</comment>
<dbReference type="CDD" id="cd07182">
    <property type="entry name" value="RNase_HII_bacteria_HII_like"/>
    <property type="match status" value="1"/>
</dbReference>
<evidence type="ECO:0000256" key="10">
    <source>
        <dbReference type="ARBA" id="ARBA00023211"/>
    </source>
</evidence>
<dbReference type="SUPFAM" id="SSF53098">
    <property type="entry name" value="Ribonuclease H-like"/>
    <property type="match status" value="1"/>
</dbReference>
<dbReference type="GO" id="GO:0004523">
    <property type="term" value="F:RNA-DNA hybrid ribonuclease activity"/>
    <property type="evidence" value="ECO:0007669"/>
    <property type="project" value="UniProtKB-UniRule"/>
</dbReference>
<evidence type="ECO:0000256" key="4">
    <source>
        <dbReference type="ARBA" id="ARBA00007383"/>
    </source>
</evidence>
<dbReference type="NCBIfam" id="NF000595">
    <property type="entry name" value="PRK00015.1-3"/>
    <property type="match status" value="1"/>
</dbReference>
<feature type="domain" description="RNase H type-2" evidence="14">
    <location>
        <begin position="15"/>
        <end position="215"/>
    </location>
</feature>
<keyword evidence="10" id="KW-0464">Manganese</keyword>
<dbReference type="InterPro" id="IPR036397">
    <property type="entry name" value="RNaseH_sf"/>
</dbReference>
<sequence length="215" mass="24548">MDLNREKKLRKSGFKTIAGIDEAGRGPISGPVTAAATTIVNDDNNELKITNSELKEIKDSKKLTEKQREHFYNLLNECSWIEWATSRVGPKIIDKINILEATKLAMRRAVDNLNKKLTDQVEFLMIDGNFKIDSKISQKPIIKGDEKVFLISIASIIAKVSRDRAMKRYDKIYPGYGFAQHKGYPTAFHRKRVKQAGPCKIHRRTFKPVRYIVGQ</sequence>
<comment type="subcellular location">
    <subcellularLocation>
        <location evidence="3">Cytoplasm</location>
    </subcellularLocation>
</comment>
<protein>
    <recommendedName>
        <fullName evidence="12">Ribonuclease</fullName>
        <ecNumber evidence="12">3.1.26.4</ecNumber>
    </recommendedName>
</protein>
<keyword evidence="7 11" id="KW-0479">Metal-binding</keyword>
<dbReference type="PANTHER" id="PTHR10954">
    <property type="entry name" value="RIBONUCLEASE H2 SUBUNIT A"/>
    <property type="match status" value="1"/>
</dbReference>
<dbReference type="InterPro" id="IPR001352">
    <property type="entry name" value="RNase_HII/HIII"/>
</dbReference>
<evidence type="ECO:0000313" key="16">
    <source>
        <dbReference type="Proteomes" id="UP000070175"/>
    </source>
</evidence>
<keyword evidence="8 11" id="KW-0255">Endonuclease</keyword>
<dbReference type="HAMAP" id="MF_00052_B">
    <property type="entry name" value="RNase_HII_B"/>
    <property type="match status" value="1"/>
</dbReference>
<evidence type="ECO:0000256" key="11">
    <source>
        <dbReference type="PROSITE-ProRule" id="PRU01319"/>
    </source>
</evidence>
<dbReference type="PROSITE" id="PS51975">
    <property type="entry name" value="RNASE_H_2"/>
    <property type="match status" value="1"/>
</dbReference>
<dbReference type="Pfam" id="PF01351">
    <property type="entry name" value="RNase_HII"/>
    <property type="match status" value="1"/>
</dbReference>
<keyword evidence="6 11" id="KW-0540">Nuclease</keyword>
<comment type="caution">
    <text evidence="15">The sequence shown here is derived from an EMBL/GenBank/DDBJ whole genome shotgun (WGS) entry which is preliminary data.</text>
</comment>
<evidence type="ECO:0000256" key="13">
    <source>
        <dbReference type="SAM" id="Coils"/>
    </source>
</evidence>
<comment type="function">
    <text evidence="12">Endonuclease that specifically degrades the RNA of RNA-DNA hybrids.</text>
</comment>
<evidence type="ECO:0000256" key="9">
    <source>
        <dbReference type="ARBA" id="ARBA00022801"/>
    </source>
</evidence>
<dbReference type="GO" id="GO:0003723">
    <property type="term" value="F:RNA binding"/>
    <property type="evidence" value="ECO:0007669"/>
    <property type="project" value="UniProtKB-UniRule"/>
</dbReference>
<evidence type="ECO:0000256" key="3">
    <source>
        <dbReference type="ARBA" id="ARBA00004496"/>
    </source>
</evidence>
<keyword evidence="16" id="KW-1185">Reference proteome</keyword>
<dbReference type="EC" id="3.1.26.4" evidence="12"/>
<keyword evidence="13" id="KW-0175">Coiled coil</keyword>
<dbReference type="InterPro" id="IPR012337">
    <property type="entry name" value="RNaseH-like_sf"/>
</dbReference>
<dbReference type="Proteomes" id="UP000070175">
    <property type="component" value="Unassembled WGS sequence"/>
</dbReference>
<proteinExistence type="inferred from homology"/>
<dbReference type="GO" id="GO:0006298">
    <property type="term" value="P:mismatch repair"/>
    <property type="evidence" value="ECO:0007669"/>
    <property type="project" value="TreeGrafter"/>
</dbReference>
<feature type="binding site" evidence="11">
    <location>
        <position position="21"/>
    </location>
    <ligand>
        <name>a divalent metal cation</name>
        <dbReference type="ChEBI" id="CHEBI:60240"/>
    </ligand>
</feature>
<feature type="binding site" evidence="11">
    <location>
        <position position="22"/>
    </location>
    <ligand>
        <name>a divalent metal cation</name>
        <dbReference type="ChEBI" id="CHEBI:60240"/>
    </ligand>
</feature>
<feature type="coiled-coil region" evidence="13">
    <location>
        <begin position="40"/>
        <end position="67"/>
    </location>
</feature>
<feature type="binding site" evidence="11">
    <location>
        <position position="127"/>
    </location>
    <ligand>
        <name>a divalent metal cation</name>
        <dbReference type="ChEBI" id="CHEBI:60240"/>
    </ligand>
</feature>
<evidence type="ECO:0000256" key="12">
    <source>
        <dbReference type="RuleBase" id="RU003515"/>
    </source>
</evidence>
<reference evidence="15 16" key="1">
    <citation type="journal article" date="2016" name="Sci. Rep.">
        <title>Metabolic traits of an uncultured archaeal lineage -MSBL1- from brine pools of the Red Sea.</title>
        <authorList>
            <person name="Mwirichia R."/>
            <person name="Alam I."/>
            <person name="Rashid M."/>
            <person name="Vinu M."/>
            <person name="Ba-Alawi W."/>
            <person name="Anthony Kamau A."/>
            <person name="Kamanda Ngugi D."/>
            <person name="Goker M."/>
            <person name="Klenk H.P."/>
            <person name="Bajic V."/>
            <person name="Stingl U."/>
        </authorList>
    </citation>
    <scope>NUCLEOTIDE SEQUENCE [LARGE SCALE GENOMIC DNA]</scope>
    <source>
        <strain evidence="15">SCGC-AAA382N08</strain>
    </source>
</reference>
<dbReference type="InterPro" id="IPR022898">
    <property type="entry name" value="RNase_HII"/>
</dbReference>
<dbReference type="GO" id="GO:0043137">
    <property type="term" value="P:DNA replication, removal of RNA primer"/>
    <property type="evidence" value="ECO:0007669"/>
    <property type="project" value="TreeGrafter"/>
</dbReference>
<dbReference type="AlphaFoldDB" id="A0A133VPX0"/>
<gene>
    <name evidence="15" type="ORF">AKJ56_01305</name>
</gene>
<dbReference type="PANTHER" id="PTHR10954:SF18">
    <property type="entry name" value="RIBONUCLEASE HII"/>
    <property type="match status" value="1"/>
</dbReference>
<dbReference type="GO" id="GO:0005737">
    <property type="term" value="C:cytoplasm"/>
    <property type="evidence" value="ECO:0007669"/>
    <property type="project" value="UniProtKB-SubCell"/>
</dbReference>
<keyword evidence="5" id="KW-0963">Cytoplasm</keyword>
<accession>A0A133VPX0</accession>
<comment type="similarity">
    <text evidence="4 12">Belongs to the RNase HII family.</text>
</comment>
<evidence type="ECO:0000259" key="14">
    <source>
        <dbReference type="PROSITE" id="PS51975"/>
    </source>
</evidence>
<evidence type="ECO:0000256" key="7">
    <source>
        <dbReference type="ARBA" id="ARBA00022723"/>
    </source>
</evidence>
<evidence type="ECO:0000256" key="2">
    <source>
        <dbReference type="ARBA" id="ARBA00001946"/>
    </source>
</evidence>
<evidence type="ECO:0000313" key="15">
    <source>
        <dbReference type="EMBL" id="KXB08451.1"/>
    </source>
</evidence>
<comment type="catalytic activity">
    <reaction evidence="1 11 12">
        <text>Endonucleolytic cleavage to 5'-phosphomonoester.</text>
        <dbReference type="EC" id="3.1.26.4"/>
    </reaction>
</comment>
<keyword evidence="9 11" id="KW-0378">Hydrolase</keyword>
<evidence type="ECO:0000256" key="6">
    <source>
        <dbReference type="ARBA" id="ARBA00022722"/>
    </source>
</evidence>
<name>A0A133VPX0_9EURY</name>
<dbReference type="Gene3D" id="3.30.420.10">
    <property type="entry name" value="Ribonuclease H-like superfamily/Ribonuclease H"/>
    <property type="match status" value="1"/>
</dbReference>
<dbReference type="GO" id="GO:0032299">
    <property type="term" value="C:ribonuclease H2 complex"/>
    <property type="evidence" value="ECO:0007669"/>
    <property type="project" value="TreeGrafter"/>
</dbReference>
<evidence type="ECO:0000256" key="8">
    <source>
        <dbReference type="ARBA" id="ARBA00022759"/>
    </source>
</evidence>
<dbReference type="PATRIC" id="fig|1698285.3.peg.137"/>
<dbReference type="GO" id="GO:0046872">
    <property type="term" value="F:metal ion binding"/>
    <property type="evidence" value="ECO:0007669"/>
    <property type="project" value="UniProtKB-KW"/>
</dbReference>
<comment type="cofactor">
    <cofactor evidence="11">
        <name>Mn(2+)</name>
        <dbReference type="ChEBI" id="CHEBI:29035"/>
    </cofactor>
    <cofactor evidence="11">
        <name>Mg(2+)</name>
        <dbReference type="ChEBI" id="CHEBI:18420"/>
    </cofactor>
    <text evidence="11">Manganese or magnesium. Binds 1 divalent metal ion per monomer in the absence of substrate. May bind a second metal ion after substrate binding.</text>
</comment>
<organism evidence="15 16">
    <name type="scientific">candidate division MSBL1 archaeon SCGC-AAA382N08</name>
    <dbReference type="NCBI Taxonomy" id="1698285"/>
    <lineage>
        <taxon>Archaea</taxon>
        <taxon>Methanobacteriati</taxon>
        <taxon>Methanobacteriota</taxon>
        <taxon>candidate division MSBL1</taxon>
    </lineage>
</organism>